<dbReference type="InterPro" id="IPR010982">
    <property type="entry name" value="Lambda_DNA-bd_dom_sf"/>
</dbReference>
<evidence type="ECO:0000313" key="4">
    <source>
        <dbReference type="EMBL" id="MST71087.1"/>
    </source>
</evidence>
<accession>A0A6N7X6D8</accession>
<dbReference type="Pfam" id="PF01381">
    <property type="entry name" value="HTH_3"/>
    <property type="match status" value="1"/>
</dbReference>
<sequence length="255" mass="28372">MELGRRITELRKANNLTQEGLAERCSVTRQTISNWENGKSYPDLEMLVFISDSFDISLDALVKGDGKMVQEITKEQRKGRFQNYKMAALTVGLLLLVGLGLFALNHTYVRLSAEDCGAEVVEVKSIHLDDVKIDRGRKMAFYKFPNDNTGIYYGVNGTKAPSKGIYVFEGEEYNQLMNSKAATCITLEVPDRTVVSVGSSKEGADTVELILKMSNLDRVFGKKGGSAILTYMWFSDVNRIVDANAGNSIVWKKSK</sequence>
<evidence type="ECO:0000256" key="1">
    <source>
        <dbReference type="ARBA" id="ARBA00023125"/>
    </source>
</evidence>
<keyword evidence="2" id="KW-1133">Transmembrane helix</keyword>
<dbReference type="Gene3D" id="1.10.260.40">
    <property type="entry name" value="lambda repressor-like DNA-binding domains"/>
    <property type="match status" value="1"/>
</dbReference>
<feature type="domain" description="HTH cro/C1-type" evidence="3">
    <location>
        <begin position="7"/>
        <end position="61"/>
    </location>
</feature>
<keyword evidence="2" id="KW-0472">Membrane</keyword>
<gene>
    <name evidence="4" type="ORF">FYJ65_07045</name>
</gene>
<dbReference type="AlphaFoldDB" id="A0A6N7X6D8"/>
<dbReference type="EMBL" id="VUNA01000013">
    <property type="protein sequence ID" value="MST71087.1"/>
    <property type="molecule type" value="Genomic_DNA"/>
</dbReference>
<dbReference type="PANTHER" id="PTHR46558">
    <property type="entry name" value="TRACRIPTIONAL REGULATORY PROTEIN-RELATED-RELATED"/>
    <property type="match status" value="1"/>
</dbReference>
<evidence type="ECO:0000313" key="5">
    <source>
        <dbReference type="Proteomes" id="UP000469424"/>
    </source>
</evidence>
<dbReference type="RefSeq" id="WP_154554647.1">
    <property type="nucleotide sequence ID" value="NZ_VUNA01000013.1"/>
</dbReference>
<protein>
    <submittedName>
        <fullName evidence="4">Helix-turn-helix transcriptional regulator</fullName>
    </submittedName>
</protein>
<reference evidence="4 5" key="1">
    <citation type="submission" date="2019-08" db="EMBL/GenBank/DDBJ databases">
        <title>In-depth cultivation of the pig gut microbiome towards novel bacterial diversity and tailored functional studies.</title>
        <authorList>
            <person name="Wylensek D."/>
            <person name="Hitch T.C.A."/>
            <person name="Clavel T."/>
        </authorList>
    </citation>
    <scope>NUCLEOTIDE SEQUENCE [LARGE SCALE GENOMIC DNA]</scope>
    <source>
        <strain evidence="4 5">WCA-MUC-591-APC-4B</strain>
    </source>
</reference>
<dbReference type="GO" id="GO:0003677">
    <property type="term" value="F:DNA binding"/>
    <property type="evidence" value="ECO:0007669"/>
    <property type="project" value="UniProtKB-KW"/>
</dbReference>
<name>A0A6N7X6D8_9FIRM</name>
<comment type="caution">
    <text evidence="4">The sequence shown here is derived from an EMBL/GenBank/DDBJ whole genome shotgun (WGS) entry which is preliminary data.</text>
</comment>
<keyword evidence="5" id="KW-1185">Reference proteome</keyword>
<dbReference type="Proteomes" id="UP000469424">
    <property type="component" value="Unassembled WGS sequence"/>
</dbReference>
<keyword evidence="2" id="KW-0812">Transmembrane</keyword>
<keyword evidence="1" id="KW-0238">DNA-binding</keyword>
<feature type="transmembrane region" description="Helical" evidence="2">
    <location>
        <begin position="86"/>
        <end position="104"/>
    </location>
</feature>
<proteinExistence type="predicted"/>
<dbReference type="InterPro" id="IPR001387">
    <property type="entry name" value="Cro/C1-type_HTH"/>
</dbReference>
<dbReference type="PROSITE" id="PS50943">
    <property type="entry name" value="HTH_CROC1"/>
    <property type="match status" value="1"/>
</dbReference>
<dbReference type="SUPFAM" id="SSF47413">
    <property type="entry name" value="lambda repressor-like DNA-binding domains"/>
    <property type="match status" value="1"/>
</dbReference>
<evidence type="ECO:0000259" key="3">
    <source>
        <dbReference type="PROSITE" id="PS50943"/>
    </source>
</evidence>
<dbReference type="CDD" id="cd00093">
    <property type="entry name" value="HTH_XRE"/>
    <property type="match status" value="1"/>
</dbReference>
<organism evidence="4 5">
    <name type="scientific">Mogibacterium kristiansenii</name>
    <dbReference type="NCBI Taxonomy" id="2606708"/>
    <lineage>
        <taxon>Bacteria</taxon>
        <taxon>Bacillati</taxon>
        <taxon>Bacillota</taxon>
        <taxon>Clostridia</taxon>
        <taxon>Peptostreptococcales</taxon>
        <taxon>Anaerovoracaceae</taxon>
        <taxon>Mogibacterium</taxon>
    </lineage>
</organism>
<dbReference type="PANTHER" id="PTHR46558:SF15">
    <property type="entry name" value="HELIX-TURN-HELIX DOMAIN PROTEIN"/>
    <property type="match status" value="1"/>
</dbReference>
<dbReference type="SMART" id="SM00530">
    <property type="entry name" value="HTH_XRE"/>
    <property type="match status" value="1"/>
</dbReference>
<evidence type="ECO:0000256" key="2">
    <source>
        <dbReference type="SAM" id="Phobius"/>
    </source>
</evidence>